<dbReference type="PANTHER" id="PTHR11046">
    <property type="entry name" value="OLIGORIBONUCLEASE, MITOCHONDRIAL"/>
    <property type="match status" value="1"/>
</dbReference>
<evidence type="ECO:0000313" key="9">
    <source>
        <dbReference type="Proteomes" id="UP000238823"/>
    </source>
</evidence>
<dbReference type="CDD" id="cd06135">
    <property type="entry name" value="Orn"/>
    <property type="match status" value="1"/>
</dbReference>
<comment type="function">
    <text evidence="6">3'-to-5' exoribonuclease specific for small oligoribonucleotides.</text>
</comment>
<dbReference type="RefSeq" id="WP_106094809.1">
    <property type="nucleotide sequence ID" value="NZ_PVNL01000147.1"/>
</dbReference>
<keyword evidence="4 6" id="KW-0269">Exonuclease</keyword>
<evidence type="ECO:0000256" key="3">
    <source>
        <dbReference type="ARBA" id="ARBA00022801"/>
    </source>
</evidence>
<feature type="domain" description="Exonuclease" evidence="7">
    <location>
        <begin position="7"/>
        <end position="179"/>
    </location>
</feature>
<dbReference type="InterPro" id="IPR012337">
    <property type="entry name" value="RNaseH-like_sf"/>
</dbReference>
<proteinExistence type="inferred from homology"/>
<reference evidence="8 9" key="1">
    <citation type="submission" date="2018-03" db="EMBL/GenBank/DDBJ databases">
        <title>Draft Genome Sequences of the Obligatory Marine Myxobacteria Enhygromyxa salina SWB007.</title>
        <authorList>
            <person name="Poehlein A."/>
            <person name="Moghaddam J.A."/>
            <person name="Harms H."/>
            <person name="Alanjari M."/>
            <person name="Koenig G.M."/>
            <person name="Daniel R."/>
            <person name="Schaeberle T.F."/>
        </authorList>
    </citation>
    <scope>NUCLEOTIDE SEQUENCE [LARGE SCALE GENOMIC DNA]</scope>
    <source>
        <strain evidence="8 9">SWB007</strain>
    </source>
</reference>
<sequence length="183" mass="20975">MADPHPPLIWIDMEMTGLDPDIEKVLEIATLITNGDLEVIAEGPELVIHQPDEVLDAMGEWCREHHGASGLTDQSRRSTIDVHEAERQTLAFIQTHCHPGQSPLCGNTIGQDRRFLVRHMPAIDRFLHYRSVDVTTLKELCQRWYPELPGIAKTESHRALDDIRESIAELRYYREHVFVKPPL</sequence>
<dbReference type="EC" id="3.1.-.-" evidence="6"/>
<dbReference type="GO" id="GO:0005737">
    <property type="term" value="C:cytoplasm"/>
    <property type="evidence" value="ECO:0007669"/>
    <property type="project" value="UniProtKB-SubCell"/>
</dbReference>
<dbReference type="GO" id="GO:0000175">
    <property type="term" value="F:3'-5'-RNA exonuclease activity"/>
    <property type="evidence" value="ECO:0007669"/>
    <property type="project" value="InterPro"/>
</dbReference>
<dbReference type="Gene3D" id="3.30.420.10">
    <property type="entry name" value="Ribonuclease H-like superfamily/Ribonuclease H"/>
    <property type="match status" value="1"/>
</dbReference>
<accession>A0A2S9XL74</accession>
<evidence type="ECO:0000256" key="6">
    <source>
        <dbReference type="HAMAP-Rule" id="MF_00045"/>
    </source>
</evidence>
<evidence type="ECO:0000256" key="4">
    <source>
        <dbReference type="ARBA" id="ARBA00022839"/>
    </source>
</evidence>
<dbReference type="InterPro" id="IPR022894">
    <property type="entry name" value="Oligoribonuclease"/>
</dbReference>
<dbReference type="GO" id="GO:0006259">
    <property type="term" value="P:DNA metabolic process"/>
    <property type="evidence" value="ECO:0007669"/>
    <property type="project" value="UniProtKB-ARBA"/>
</dbReference>
<comment type="similarity">
    <text evidence="1 6">Belongs to the oligoribonuclease family.</text>
</comment>
<dbReference type="InterPro" id="IPR036397">
    <property type="entry name" value="RNaseH_sf"/>
</dbReference>
<dbReference type="PANTHER" id="PTHR11046:SF0">
    <property type="entry name" value="OLIGORIBONUCLEASE, MITOCHONDRIAL"/>
    <property type="match status" value="1"/>
</dbReference>
<keyword evidence="3 6" id="KW-0378">Hydrolase</keyword>
<dbReference type="OrthoDB" id="9801329at2"/>
<dbReference type="HAMAP" id="MF_00045">
    <property type="entry name" value="Oligoribonuclease"/>
    <property type="match status" value="1"/>
</dbReference>
<dbReference type="Proteomes" id="UP000238823">
    <property type="component" value="Unassembled WGS sequence"/>
</dbReference>
<protein>
    <recommendedName>
        <fullName evidence="5 6">Oligoribonuclease</fullName>
        <ecNumber evidence="6">3.1.-.-</ecNumber>
    </recommendedName>
</protein>
<organism evidence="8 9">
    <name type="scientific">Enhygromyxa salina</name>
    <dbReference type="NCBI Taxonomy" id="215803"/>
    <lineage>
        <taxon>Bacteria</taxon>
        <taxon>Pseudomonadati</taxon>
        <taxon>Myxococcota</taxon>
        <taxon>Polyangia</taxon>
        <taxon>Nannocystales</taxon>
        <taxon>Nannocystaceae</taxon>
        <taxon>Enhygromyxa</taxon>
    </lineage>
</organism>
<dbReference type="InterPro" id="IPR013520">
    <property type="entry name" value="Ribonucl_H"/>
</dbReference>
<evidence type="ECO:0000259" key="7">
    <source>
        <dbReference type="SMART" id="SM00479"/>
    </source>
</evidence>
<dbReference type="SUPFAM" id="SSF53098">
    <property type="entry name" value="Ribonuclease H-like"/>
    <property type="match status" value="1"/>
</dbReference>
<feature type="active site" evidence="6">
    <location>
        <position position="129"/>
    </location>
</feature>
<dbReference type="Pfam" id="PF00929">
    <property type="entry name" value="RNase_T"/>
    <property type="match status" value="1"/>
</dbReference>
<comment type="subcellular location">
    <subcellularLocation>
        <location evidence="6">Cytoplasm</location>
    </subcellularLocation>
</comment>
<dbReference type="NCBIfam" id="NF003765">
    <property type="entry name" value="PRK05359.1"/>
    <property type="match status" value="1"/>
</dbReference>
<dbReference type="GO" id="GO:0003676">
    <property type="term" value="F:nucleic acid binding"/>
    <property type="evidence" value="ECO:0007669"/>
    <property type="project" value="InterPro"/>
</dbReference>
<dbReference type="AlphaFoldDB" id="A0A2S9XL74"/>
<name>A0A2S9XL74_9BACT</name>
<evidence type="ECO:0000256" key="2">
    <source>
        <dbReference type="ARBA" id="ARBA00022722"/>
    </source>
</evidence>
<comment type="caution">
    <text evidence="8">The sequence shown here is derived from an EMBL/GenBank/DDBJ whole genome shotgun (WGS) entry which is preliminary data.</text>
</comment>
<gene>
    <name evidence="6 8" type="primary">orn</name>
    <name evidence="8" type="ORF">ENSA7_80660</name>
</gene>
<dbReference type="EMBL" id="PVNL01000147">
    <property type="protein sequence ID" value="PRP93638.1"/>
    <property type="molecule type" value="Genomic_DNA"/>
</dbReference>
<keyword evidence="2 6" id="KW-0540">Nuclease</keyword>
<dbReference type="SMART" id="SM00479">
    <property type="entry name" value="EXOIII"/>
    <property type="match status" value="1"/>
</dbReference>
<dbReference type="FunFam" id="3.30.420.10:FF:000003">
    <property type="entry name" value="Oligoribonuclease"/>
    <property type="match status" value="1"/>
</dbReference>
<keyword evidence="6" id="KW-0963">Cytoplasm</keyword>
<evidence type="ECO:0000313" key="8">
    <source>
        <dbReference type="EMBL" id="PRP93638.1"/>
    </source>
</evidence>
<evidence type="ECO:0000256" key="1">
    <source>
        <dbReference type="ARBA" id="ARBA00009921"/>
    </source>
</evidence>
<evidence type="ECO:0000256" key="5">
    <source>
        <dbReference type="ARBA" id="ARBA00070964"/>
    </source>
</evidence>